<accession>A0A1H7N784</accession>
<dbReference type="Pfam" id="PF02732">
    <property type="entry name" value="ERCC4"/>
    <property type="match status" value="1"/>
</dbReference>
<dbReference type="OrthoDB" id="327723at2157"/>
<sequence>MIIYVDQREKKPYNFPAMETETALLNYGDYAVKGLGYWDVNPNTGQEEFYPEFAVERKSLNDLARSVGTDRKRFEDEIERAQQADNFAVVIESTMTDAYKGRYYSKIHPNAVVGTVKKWPYKYGTLQFKWAEDREGGKQETLRLLDKWYIQAATDLF</sequence>
<dbReference type="AlphaFoldDB" id="A0A1H7N784"/>
<feature type="domain" description="ERCC4" evidence="1">
    <location>
        <begin position="2"/>
        <end position="95"/>
    </location>
</feature>
<dbReference type="Gene3D" id="3.40.50.10130">
    <property type="match status" value="1"/>
</dbReference>
<evidence type="ECO:0000313" key="3">
    <source>
        <dbReference type="Proteomes" id="UP000183894"/>
    </source>
</evidence>
<dbReference type="GO" id="GO:0004518">
    <property type="term" value="F:nuclease activity"/>
    <property type="evidence" value="ECO:0007669"/>
    <property type="project" value="InterPro"/>
</dbReference>
<dbReference type="InterPro" id="IPR006166">
    <property type="entry name" value="ERCC4_domain"/>
</dbReference>
<dbReference type="EMBL" id="FOAD01000003">
    <property type="protein sequence ID" value="SEL19373.1"/>
    <property type="molecule type" value="Genomic_DNA"/>
</dbReference>
<dbReference type="SMART" id="SM00891">
    <property type="entry name" value="ERCC4"/>
    <property type="match status" value="1"/>
</dbReference>
<dbReference type="Proteomes" id="UP000183894">
    <property type="component" value="Unassembled WGS sequence"/>
</dbReference>
<evidence type="ECO:0000313" key="2">
    <source>
        <dbReference type="EMBL" id="SEL19373.1"/>
    </source>
</evidence>
<reference evidence="2 3" key="1">
    <citation type="submission" date="2016-10" db="EMBL/GenBank/DDBJ databases">
        <authorList>
            <person name="de Groot N.N."/>
        </authorList>
    </citation>
    <scope>NUCLEOTIDE SEQUENCE [LARGE SCALE GENOMIC DNA]</scope>
    <source>
        <strain evidence="2 3">CDM_5</strain>
    </source>
</reference>
<protein>
    <submittedName>
        <fullName evidence="2">ERCC4 domain-containing protein</fullName>
    </submittedName>
</protein>
<gene>
    <name evidence="2" type="ORF">SAMN04488691_103212</name>
</gene>
<proteinExistence type="predicted"/>
<evidence type="ECO:0000259" key="1">
    <source>
        <dbReference type="SMART" id="SM00891"/>
    </source>
</evidence>
<dbReference type="RefSeq" id="WP_083405273.1">
    <property type="nucleotide sequence ID" value="NZ_FOAD01000003.1"/>
</dbReference>
<name>A0A1H7N784_HALLR</name>
<dbReference type="InterPro" id="IPR011335">
    <property type="entry name" value="Restrct_endonuc-II-like"/>
</dbReference>
<dbReference type="GO" id="GO:0003677">
    <property type="term" value="F:DNA binding"/>
    <property type="evidence" value="ECO:0007669"/>
    <property type="project" value="InterPro"/>
</dbReference>
<dbReference type="GO" id="GO:0006259">
    <property type="term" value="P:DNA metabolic process"/>
    <property type="evidence" value="ECO:0007669"/>
    <property type="project" value="UniProtKB-ARBA"/>
</dbReference>
<dbReference type="SUPFAM" id="SSF52980">
    <property type="entry name" value="Restriction endonuclease-like"/>
    <property type="match status" value="1"/>
</dbReference>
<organism evidence="2 3">
    <name type="scientific">Haloferax larsenii</name>
    <dbReference type="NCBI Taxonomy" id="302484"/>
    <lineage>
        <taxon>Archaea</taxon>
        <taxon>Methanobacteriati</taxon>
        <taxon>Methanobacteriota</taxon>
        <taxon>Stenosarchaea group</taxon>
        <taxon>Halobacteria</taxon>
        <taxon>Halobacteriales</taxon>
        <taxon>Haloferacaceae</taxon>
        <taxon>Haloferax</taxon>
    </lineage>
</organism>